<feature type="transmembrane region" description="Helical" evidence="1">
    <location>
        <begin position="234"/>
        <end position="257"/>
    </location>
</feature>
<dbReference type="AlphaFoldDB" id="A0A0R1H1F4"/>
<dbReference type="Proteomes" id="UP000051461">
    <property type="component" value="Unassembled WGS sequence"/>
</dbReference>
<feature type="transmembrane region" description="Helical" evidence="1">
    <location>
        <begin position="125"/>
        <end position="146"/>
    </location>
</feature>
<protein>
    <submittedName>
        <fullName evidence="3">Integral membrane protein</fullName>
    </submittedName>
</protein>
<dbReference type="SMART" id="SM00228">
    <property type="entry name" value="PDZ"/>
    <property type="match status" value="1"/>
</dbReference>
<feature type="transmembrane region" description="Helical" evidence="1">
    <location>
        <begin position="100"/>
        <end position="119"/>
    </location>
</feature>
<feature type="transmembrane region" description="Helical" evidence="1">
    <location>
        <begin position="167"/>
        <end position="187"/>
    </location>
</feature>
<keyword evidence="1" id="KW-1133">Transmembrane helix</keyword>
<feature type="transmembrane region" description="Helical" evidence="1">
    <location>
        <begin position="15"/>
        <end position="31"/>
    </location>
</feature>
<evidence type="ECO:0000256" key="1">
    <source>
        <dbReference type="SAM" id="Phobius"/>
    </source>
</evidence>
<accession>A0A0R1H1F4</accession>
<feature type="transmembrane region" description="Helical" evidence="1">
    <location>
        <begin position="52"/>
        <end position="68"/>
    </location>
</feature>
<dbReference type="InterPro" id="IPR001478">
    <property type="entry name" value="PDZ"/>
</dbReference>
<feature type="domain" description="PDZ" evidence="2">
    <location>
        <begin position="269"/>
        <end position="341"/>
    </location>
</feature>
<dbReference type="Gene3D" id="2.30.42.10">
    <property type="match status" value="1"/>
</dbReference>
<dbReference type="EMBL" id="AZDA01000022">
    <property type="protein sequence ID" value="KRK40104.1"/>
    <property type="molecule type" value="Genomic_DNA"/>
</dbReference>
<reference evidence="3 4" key="1">
    <citation type="journal article" date="2015" name="Genome Announc.">
        <title>Expanding the biotechnology potential of lactobacilli through comparative genomics of 213 strains and associated genera.</title>
        <authorList>
            <person name="Sun Z."/>
            <person name="Harris H.M."/>
            <person name="McCann A."/>
            <person name="Guo C."/>
            <person name="Argimon S."/>
            <person name="Zhang W."/>
            <person name="Yang X."/>
            <person name="Jeffery I.B."/>
            <person name="Cooney J.C."/>
            <person name="Kagawa T.F."/>
            <person name="Liu W."/>
            <person name="Song Y."/>
            <person name="Salvetti E."/>
            <person name="Wrobel A."/>
            <person name="Rasinkangas P."/>
            <person name="Parkhill J."/>
            <person name="Rea M.C."/>
            <person name="O'Sullivan O."/>
            <person name="Ritari J."/>
            <person name="Douillard F.P."/>
            <person name="Paul Ross R."/>
            <person name="Yang R."/>
            <person name="Briner A.E."/>
            <person name="Felis G.E."/>
            <person name="de Vos W.M."/>
            <person name="Barrangou R."/>
            <person name="Klaenhammer T.R."/>
            <person name="Caufield P.W."/>
            <person name="Cui Y."/>
            <person name="Zhang H."/>
            <person name="O'Toole P.W."/>
        </authorList>
    </citation>
    <scope>NUCLEOTIDE SEQUENCE [LARGE SCALE GENOMIC DNA]</scope>
    <source>
        <strain evidence="3 4">DSM 20003</strain>
    </source>
</reference>
<dbReference type="InterPro" id="IPR036034">
    <property type="entry name" value="PDZ_sf"/>
</dbReference>
<gene>
    <name evidence="3" type="ORF">FC07_GL001484</name>
</gene>
<keyword evidence="1" id="KW-0812">Transmembrane</keyword>
<sequence length="369" mass="41082">MGLVTIVLNLMRQPLFWLAGLLSYLGSARRIQSERRLFHSAIDPDWRELRRFWGWGLLLGVILSLLSWRLGLVLPATVVFFYQLLGCVALLLTRWLVQPWLPILLALAGGVFLTGNQLSAFSQSFGLILLGGLAIANGFGSRYYAANSMTPLITWSNRGRRVVTFRLKQLLLVPLVVWVPITGQAWAWPVFHIGSRQLVPMCLPLILGFLLMVRRQSIPAAIQGQWRQQLGLGIVLMGLGLLSFVVPFKVVLVLALVGTAGQTVWQFLKGRHGQLQYTEPFEGVMVLGIRPETPAAKMNLVPGDIILNCNQQAIQDEDSFYAARMLDATYCHLRVQTLSGEIKMTETAIFEDSPHELGIVMLPARVEGA</sequence>
<comment type="caution">
    <text evidence="3">The sequence shown here is derived from an EMBL/GenBank/DDBJ whole genome shotgun (WGS) entry which is preliminary data.</text>
</comment>
<dbReference type="STRING" id="1423726.FC07_GL001484"/>
<evidence type="ECO:0000313" key="4">
    <source>
        <dbReference type="Proteomes" id="UP000051461"/>
    </source>
</evidence>
<dbReference type="OrthoDB" id="198399at2"/>
<keyword evidence="4" id="KW-1185">Reference proteome</keyword>
<proteinExistence type="predicted"/>
<dbReference type="RefSeq" id="WP_057903889.1">
    <property type="nucleotide sequence ID" value="NZ_AZDA01000022.1"/>
</dbReference>
<name>A0A0R1H1F4_9LACO</name>
<dbReference type="PATRIC" id="fig|1423726.3.peg.1535"/>
<feature type="transmembrane region" description="Helical" evidence="1">
    <location>
        <begin position="74"/>
        <end position="93"/>
    </location>
</feature>
<keyword evidence="1" id="KW-0472">Membrane</keyword>
<dbReference type="SUPFAM" id="SSF50156">
    <property type="entry name" value="PDZ domain-like"/>
    <property type="match status" value="1"/>
</dbReference>
<evidence type="ECO:0000259" key="2">
    <source>
        <dbReference type="SMART" id="SM00228"/>
    </source>
</evidence>
<evidence type="ECO:0000313" key="3">
    <source>
        <dbReference type="EMBL" id="KRK40104.1"/>
    </source>
</evidence>
<organism evidence="3 4">
    <name type="scientific">Loigolactobacillus bifermentans DSM 20003</name>
    <dbReference type="NCBI Taxonomy" id="1423726"/>
    <lineage>
        <taxon>Bacteria</taxon>
        <taxon>Bacillati</taxon>
        <taxon>Bacillota</taxon>
        <taxon>Bacilli</taxon>
        <taxon>Lactobacillales</taxon>
        <taxon>Lactobacillaceae</taxon>
        <taxon>Loigolactobacillus</taxon>
    </lineage>
</organism>
<feature type="transmembrane region" description="Helical" evidence="1">
    <location>
        <begin position="193"/>
        <end position="213"/>
    </location>
</feature>